<keyword evidence="15" id="KW-1185">Reference proteome</keyword>
<evidence type="ECO:0000313" key="14">
    <source>
        <dbReference type="EMBL" id="BBM83978.1"/>
    </source>
</evidence>
<sequence>MSESQKNTWRSKMHEVIYEADTPLGKWFDIFLLVAIVASVAVVMLESIKSFRADHAELLFRLEWAFTIFFSIEYIARIICVGKPFRYIFSFMGLVDLLSILPTYIGLFVTGTQSLLVIRTIRLLRIFRIFKIARYLSEAQTLMKALKASRPKITVFMGAVISLVIIMGTFMYMIEGDAHGFTSIPKSVYWAIVTLTTVGYGDIAPQTPLGQTLASMIMIMGYAIIAVPTGIVSVELSNVQQDKKITTRVCAECSQEGHDDDAVHCKYCGAKL</sequence>
<dbReference type="Proteomes" id="UP000326354">
    <property type="component" value="Chromosome"/>
</dbReference>
<feature type="transmembrane region" description="Helical" evidence="12">
    <location>
        <begin position="213"/>
        <end position="234"/>
    </location>
</feature>
<reference evidence="14 15" key="1">
    <citation type="submission" date="2019-08" db="EMBL/GenBank/DDBJ databases">
        <title>Complete genome sequence of Candidatus Uab amorphum.</title>
        <authorList>
            <person name="Shiratori T."/>
            <person name="Suzuki S."/>
            <person name="Kakizawa Y."/>
            <person name="Ishida K."/>
        </authorList>
    </citation>
    <scope>NUCLEOTIDE SEQUENCE [LARGE SCALE GENOMIC DNA]</scope>
    <source>
        <strain evidence="14 15">SRT547</strain>
    </source>
</reference>
<evidence type="ECO:0000256" key="2">
    <source>
        <dbReference type="ARBA" id="ARBA00022448"/>
    </source>
</evidence>
<dbReference type="InterPro" id="IPR028325">
    <property type="entry name" value="VG_K_chnl"/>
</dbReference>
<comment type="subcellular location">
    <subcellularLocation>
        <location evidence="1">Membrane</location>
        <topology evidence="1">Multi-pass membrane protein</topology>
    </subcellularLocation>
</comment>
<keyword evidence="5" id="KW-0631">Potassium channel</keyword>
<evidence type="ECO:0000256" key="9">
    <source>
        <dbReference type="ARBA" id="ARBA00023065"/>
    </source>
</evidence>
<name>A0A5S9F301_UABAM</name>
<dbReference type="GO" id="GO:0005249">
    <property type="term" value="F:voltage-gated potassium channel activity"/>
    <property type="evidence" value="ECO:0007669"/>
    <property type="project" value="InterPro"/>
</dbReference>
<dbReference type="Gene3D" id="1.10.287.70">
    <property type="match status" value="1"/>
</dbReference>
<keyword evidence="2" id="KW-0813">Transport</keyword>
<dbReference type="OrthoDB" id="9810759at2"/>
<evidence type="ECO:0000256" key="11">
    <source>
        <dbReference type="ARBA" id="ARBA00023303"/>
    </source>
</evidence>
<feature type="transmembrane region" description="Helical" evidence="12">
    <location>
        <begin position="88"/>
        <end position="118"/>
    </location>
</feature>
<feature type="transmembrane region" description="Helical" evidence="12">
    <location>
        <begin position="153"/>
        <end position="174"/>
    </location>
</feature>
<proteinExistence type="predicted"/>
<evidence type="ECO:0000259" key="13">
    <source>
        <dbReference type="Pfam" id="PF00520"/>
    </source>
</evidence>
<dbReference type="PRINTS" id="PR00169">
    <property type="entry name" value="KCHANNEL"/>
</dbReference>
<evidence type="ECO:0000256" key="10">
    <source>
        <dbReference type="ARBA" id="ARBA00023136"/>
    </source>
</evidence>
<dbReference type="PANTHER" id="PTHR11537:SF254">
    <property type="entry name" value="POTASSIUM VOLTAGE-GATED CHANNEL PROTEIN SHAB"/>
    <property type="match status" value="1"/>
</dbReference>
<organism evidence="14 15">
    <name type="scientific">Uabimicrobium amorphum</name>
    <dbReference type="NCBI Taxonomy" id="2596890"/>
    <lineage>
        <taxon>Bacteria</taxon>
        <taxon>Pseudomonadati</taxon>
        <taxon>Planctomycetota</taxon>
        <taxon>Candidatus Uabimicrobiia</taxon>
        <taxon>Candidatus Uabimicrobiales</taxon>
        <taxon>Candidatus Uabimicrobiaceae</taxon>
        <taxon>Candidatus Uabimicrobium</taxon>
    </lineage>
</organism>
<keyword evidence="6" id="KW-0851">Voltage-gated channel</keyword>
<keyword evidence="11" id="KW-0407">Ion channel</keyword>
<keyword evidence="10 12" id="KW-0472">Membrane</keyword>
<accession>A0A5S9F301</accession>
<dbReference type="EMBL" id="AP019860">
    <property type="protein sequence ID" value="BBM83978.1"/>
    <property type="molecule type" value="Genomic_DNA"/>
</dbReference>
<dbReference type="GO" id="GO:0008076">
    <property type="term" value="C:voltage-gated potassium channel complex"/>
    <property type="evidence" value="ECO:0007669"/>
    <property type="project" value="InterPro"/>
</dbReference>
<dbReference type="InterPro" id="IPR005821">
    <property type="entry name" value="Ion_trans_dom"/>
</dbReference>
<evidence type="ECO:0000256" key="1">
    <source>
        <dbReference type="ARBA" id="ARBA00004141"/>
    </source>
</evidence>
<dbReference type="Gene3D" id="1.20.120.350">
    <property type="entry name" value="Voltage-gated potassium channels. Chain C"/>
    <property type="match status" value="1"/>
</dbReference>
<dbReference type="RefSeq" id="WP_151968159.1">
    <property type="nucleotide sequence ID" value="NZ_AP019860.1"/>
</dbReference>
<evidence type="ECO:0000256" key="8">
    <source>
        <dbReference type="ARBA" id="ARBA00022989"/>
    </source>
</evidence>
<evidence type="ECO:0000256" key="6">
    <source>
        <dbReference type="ARBA" id="ARBA00022882"/>
    </source>
</evidence>
<dbReference type="AlphaFoldDB" id="A0A5S9F301"/>
<keyword evidence="8 12" id="KW-1133">Transmembrane helix</keyword>
<keyword evidence="9" id="KW-0406">Ion transport</keyword>
<dbReference type="GO" id="GO:0001508">
    <property type="term" value="P:action potential"/>
    <property type="evidence" value="ECO:0007669"/>
    <property type="project" value="TreeGrafter"/>
</dbReference>
<evidence type="ECO:0000256" key="12">
    <source>
        <dbReference type="SAM" id="Phobius"/>
    </source>
</evidence>
<dbReference type="InterPro" id="IPR027359">
    <property type="entry name" value="Volt_channel_dom_sf"/>
</dbReference>
<feature type="domain" description="Ion transport" evidence="13">
    <location>
        <begin position="26"/>
        <end position="243"/>
    </location>
</feature>
<evidence type="ECO:0000256" key="4">
    <source>
        <dbReference type="ARBA" id="ARBA00022692"/>
    </source>
</evidence>
<evidence type="ECO:0000256" key="3">
    <source>
        <dbReference type="ARBA" id="ARBA00022538"/>
    </source>
</evidence>
<feature type="transmembrane region" description="Helical" evidence="12">
    <location>
        <begin position="58"/>
        <end position="76"/>
    </location>
</feature>
<feature type="transmembrane region" description="Helical" evidence="12">
    <location>
        <begin position="27"/>
        <end position="46"/>
    </location>
</feature>
<keyword evidence="7" id="KW-0630">Potassium</keyword>
<dbReference type="SUPFAM" id="SSF81324">
    <property type="entry name" value="Voltage-gated potassium channels"/>
    <property type="match status" value="1"/>
</dbReference>
<evidence type="ECO:0000256" key="5">
    <source>
        <dbReference type="ARBA" id="ARBA00022826"/>
    </source>
</evidence>
<dbReference type="PANTHER" id="PTHR11537">
    <property type="entry name" value="VOLTAGE-GATED POTASSIUM CHANNEL"/>
    <property type="match status" value="1"/>
</dbReference>
<protein>
    <submittedName>
        <fullName evidence="14">Ion transporter</fullName>
    </submittedName>
</protein>
<keyword evidence="4 12" id="KW-0812">Transmembrane</keyword>
<gene>
    <name evidence="14" type="ORF">UABAM_02333</name>
</gene>
<evidence type="ECO:0000313" key="15">
    <source>
        <dbReference type="Proteomes" id="UP000326354"/>
    </source>
</evidence>
<dbReference type="Pfam" id="PF00520">
    <property type="entry name" value="Ion_trans"/>
    <property type="match status" value="1"/>
</dbReference>
<dbReference type="KEGG" id="uam:UABAM_02333"/>
<evidence type="ECO:0000256" key="7">
    <source>
        <dbReference type="ARBA" id="ARBA00022958"/>
    </source>
</evidence>
<keyword evidence="3" id="KW-0633">Potassium transport</keyword>